<comment type="caution">
    <text evidence="9">The sequence shown here is derived from an EMBL/GenBank/DDBJ whole genome shotgun (WGS) entry which is preliminary data.</text>
</comment>
<comment type="function">
    <text evidence="5 6">Responsible for the release of ribosomes from messenger RNA at the termination of protein biosynthesis. May increase the efficiency of translation by recycling ribosomes from one round of translation to another.</text>
</comment>
<dbReference type="Proteomes" id="UP000885690">
    <property type="component" value="Unassembled WGS sequence"/>
</dbReference>
<feature type="coiled-coil region" evidence="7">
    <location>
        <begin position="132"/>
        <end position="159"/>
    </location>
</feature>
<dbReference type="CDD" id="cd00520">
    <property type="entry name" value="RRF"/>
    <property type="match status" value="1"/>
</dbReference>
<keyword evidence="4 6" id="KW-0648">Protein biosynthesis</keyword>
<protein>
    <recommendedName>
        <fullName evidence="6">Ribosome-recycling factor</fullName>
        <shortName evidence="6">RRF</shortName>
    </recommendedName>
    <alternativeName>
        <fullName evidence="6">Ribosome-releasing factor</fullName>
    </alternativeName>
</protein>
<evidence type="ECO:0000256" key="5">
    <source>
        <dbReference type="ARBA" id="ARBA00025050"/>
    </source>
</evidence>
<comment type="subcellular location">
    <subcellularLocation>
        <location evidence="1 6">Cytoplasm</location>
    </subcellularLocation>
</comment>
<dbReference type="FunFam" id="1.10.132.20:FF:000001">
    <property type="entry name" value="Ribosome-recycling factor"/>
    <property type="match status" value="1"/>
</dbReference>
<dbReference type="NCBIfam" id="TIGR00496">
    <property type="entry name" value="frr"/>
    <property type="match status" value="1"/>
</dbReference>
<keyword evidence="7" id="KW-0175">Coiled coil</keyword>
<evidence type="ECO:0000256" key="6">
    <source>
        <dbReference type="HAMAP-Rule" id="MF_00040"/>
    </source>
</evidence>
<feature type="domain" description="Ribosome recycling factor" evidence="8">
    <location>
        <begin position="20"/>
        <end position="183"/>
    </location>
</feature>
<dbReference type="AlphaFoldDB" id="A0A7C0Y9K2"/>
<evidence type="ECO:0000256" key="3">
    <source>
        <dbReference type="ARBA" id="ARBA00022490"/>
    </source>
</evidence>
<keyword evidence="3 6" id="KW-0963">Cytoplasm</keyword>
<dbReference type="SUPFAM" id="SSF55194">
    <property type="entry name" value="Ribosome recycling factor, RRF"/>
    <property type="match status" value="1"/>
</dbReference>
<evidence type="ECO:0000256" key="2">
    <source>
        <dbReference type="ARBA" id="ARBA00005912"/>
    </source>
</evidence>
<dbReference type="GO" id="GO:0043023">
    <property type="term" value="F:ribosomal large subunit binding"/>
    <property type="evidence" value="ECO:0007669"/>
    <property type="project" value="TreeGrafter"/>
</dbReference>
<evidence type="ECO:0000313" key="9">
    <source>
        <dbReference type="EMBL" id="HDD53377.1"/>
    </source>
</evidence>
<dbReference type="FunFam" id="3.30.1360.40:FF:000001">
    <property type="entry name" value="Ribosome-recycling factor"/>
    <property type="match status" value="1"/>
</dbReference>
<dbReference type="GO" id="GO:0005737">
    <property type="term" value="C:cytoplasm"/>
    <property type="evidence" value="ECO:0007669"/>
    <property type="project" value="UniProtKB-SubCell"/>
</dbReference>
<dbReference type="PANTHER" id="PTHR20982:SF3">
    <property type="entry name" value="MITOCHONDRIAL RIBOSOME RECYCLING FACTOR PSEUDO 1"/>
    <property type="match status" value="1"/>
</dbReference>
<evidence type="ECO:0000256" key="4">
    <source>
        <dbReference type="ARBA" id="ARBA00022917"/>
    </source>
</evidence>
<name>A0A7C0Y9K2_9BACT</name>
<dbReference type="EMBL" id="DQWS01000180">
    <property type="protein sequence ID" value="HDD53377.1"/>
    <property type="molecule type" value="Genomic_DNA"/>
</dbReference>
<gene>
    <name evidence="6" type="primary">frr</name>
    <name evidence="9" type="ORF">ENF32_04850</name>
</gene>
<dbReference type="HAMAP" id="MF_00040">
    <property type="entry name" value="RRF"/>
    <property type="match status" value="1"/>
</dbReference>
<dbReference type="PANTHER" id="PTHR20982">
    <property type="entry name" value="RIBOSOME RECYCLING FACTOR"/>
    <property type="match status" value="1"/>
</dbReference>
<proteinExistence type="inferred from homology"/>
<evidence type="ECO:0000256" key="1">
    <source>
        <dbReference type="ARBA" id="ARBA00004496"/>
    </source>
</evidence>
<evidence type="ECO:0000256" key="7">
    <source>
        <dbReference type="SAM" id="Coils"/>
    </source>
</evidence>
<sequence>MLDDVYKEIKTKMKKSLNKLERELAGIRTGRASTALLEDIRVTYYGTPTPLNQLATISVPEARLITIQPWDKSIIKEIEKAITHSDLGLAPSSDGNIIRITFPPLTEERRKELVKVVRKIGEEYKIAIRNIRRDGNEEVKEMEKEKLISEDESKRALKEIQKITDEYIKKVGELLEAKEKEIMEF</sequence>
<dbReference type="InterPro" id="IPR036191">
    <property type="entry name" value="RRF_sf"/>
</dbReference>
<accession>A0A7C0Y9K2</accession>
<comment type="similarity">
    <text evidence="2 6">Belongs to the RRF family.</text>
</comment>
<organism evidence="9">
    <name type="scientific">Thermosulfidibacter takaii</name>
    <dbReference type="NCBI Taxonomy" id="412593"/>
    <lineage>
        <taxon>Bacteria</taxon>
        <taxon>Pseudomonadati</taxon>
        <taxon>Thermosulfidibacterota</taxon>
        <taxon>Thermosulfidibacteria</taxon>
        <taxon>Thermosulfidibacterales</taxon>
        <taxon>Thermosulfidibacteraceae</taxon>
    </lineage>
</organism>
<evidence type="ECO:0000259" key="8">
    <source>
        <dbReference type="Pfam" id="PF01765"/>
    </source>
</evidence>
<dbReference type="Gene3D" id="3.30.1360.40">
    <property type="match status" value="1"/>
</dbReference>
<dbReference type="Gene3D" id="1.10.132.20">
    <property type="entry name" value="Ribosome-recycling factor"/>
    <property type="match status" value="1"/>
</dbReference>
<dbReference type="InterPro" id="IPR023584">
    <property type="entry name" value="Ribosome_recyc_fac_dom"/>
</dbReference>
<reference evidence="9" key="1">
    <citation type="journal article" date="2020" name="mSystems">
        <title>Genome- and Community-Level Interaction Insights into Carbon Utilization and Element Cycling Functions of Hydrothermarchaeota in Hydrothermal Sediment.</title>
        <authorList>
            <person name="Zhou Z."/>
            <person name="Liu Y."/>
            <person name="Xu W."/>
            <person name="Pan J."/>
            <person name="Luo Z.H."/>
            <person name="Li M."/>
        </authorList>
    </citation>
    <scope>NUCLEOTIDE SEQUENCE [LARGE SCALE GENOMIC DNA]</scope>
    <source>
        <strain evidence="9">HyVt-115</strain>
    </source>
</reference>
<dbReference type="InterPro" id="IPR002661">
    <property type="entry name" value="Ribosome_recyc_fac"/>
</dbReference>
<dbReference type="Pfam" id="PF01765">
    <property type="entry name" value="RRF"/>
    <property type="match status" value="1"/>
</dbReference>
<dbReference type="GO" id="GO:0006415">
    <property type="term" value="P:translational termination"/>
    <property type="evidence" value="ECO:0007669"/>
    <property type="project" value="UniProtKB-UniRule"/>
</dbReference>